<organism evidence="1 2">
    <name type="scientific">Spodoptera littoralis</name>
    <name type="common">Egyptian cotton leafworm</name>
    <dbReference type="NCBI Taxonomy" id="7109"/>
    <lineage>
        <taxon>Eukaryota</taxon>
        <taxon>Metazoa</taxon>
        <taxon>Ecdysozoa</taxon>
        <taxon>Arthropoda</taxon>
        <taxon>Hexapoda</taxon>
        <taxon>Insecta</taxon>
        <taxon>Pterygota</taxon>
        <taxon>Neoptera</taxon>
        <taxon>Endopterygota</taxon>
        <taxon>Lepidoptera</taxon>
        <taxon>Glossata</taxon>
        <taxon>Ditrysia</taxon>
        <taxon>Noctuoidea</taxon>
        <taxon>Noctuidae</taxon>
        <taxon>Amphipyrinae</taxon>
        <taxon>Spodoptera</taxon>
    </lineage>
</organism>
<evidence type="ECO:0000313" key="1">
    <source>
        <dbReference type="EMBL" id="CAH1647558.1"/>
    </source>
</evidence>
<proteinExistence type="predicted"/>
<name>A0A9P0IM81_SPOLI</name>
<gene>
    <name evidence="1" type="ORF">SPLIT_LOCUS12909</name>
</gene>
<accession>A0A9P0IM81</accession>
<evidence type="ECO:0000313" key="2">
    <source>
        <dbReference type="Proteomes" id="UP001153321"/>
    </source>
</evidence>
<protein>
    <submittedName>
        <fullName evidence="1">Uncharacterized protein</fullName>
    </submittedName>
</protein>
<reference evidence="1" key="1">
    <citation type="submission" date="2022-02" db="EMBL/GenBank/DDBJ databases">
        <authorList>
            <person name="King R."/>
        </authorList>
    </citation>
    <scope>NUCLEOTIDE SEQUENCE</scope>
</reference>
<dbReference type="EMBL" id="LR824562">
    <property type="protein sequence ID" value="CAH1647558.1"/>
    <property type="molecule type" value="Genomic_DNA"/>
</dbReference>
<dbReference type="Proteomes" id="UP001153321">
    <property type="component" value="Chromosome Z"/>
</dbReference>
<keyword evidence="2" id="KW-1185">Reference proteome</keyword>
<dbReference type="AlphaFoldDB" id="A0A9P0IM81"/>
<sequence>MYLVFCYLLFCELCITKVSV</sequence>